<name>A0A6N7LAN4_SINTE</name>
<proteinExistence type="predicted"/>
<dbReference type="EMBL" id="WITC01000023">
    <property type="protein sequence ID" value="MQX13965.1"/>
    <property type="molecule type" value="Genomic_DNA"/>
</dbReference>
<feature type="compositionally biased region" description="Basic and acidic residues" evidence="1">
    <location>
        <begin position="1"/>
        <end position="19"/>
    </location>
</feature>
<evidence type="ECO:0000259" key="2">
    <source>
        <dbReference type="Pfam" id="PF18932"/>
    </source>
</evidence>
<dbReference type="Proteomes" id="UP000439983">
    <property type="component" value="Unassembled WGS sequence"/>
</dbReference>
<keyword evidence="4" id="KW-1185">Reference proteome</keyword>
<comment type="caution">
    <text evidence="3">The sequence shown here is derived from an EMBL/GenBank/DDBJ whole genome shotgun (WGS) entry which is preliminary data.</text>
</comment>
<feature type="domain" description="DUF5681" evidence="2">
    <location>
        <begin position="18"/>
        <end position="48"/>
    </location>
</feature>
<dbReference type="OrthoDB" id="2086138at2"/>
<feature type="region of interest" description="Disordered" evidence="1">
    <location>
        <begin position="1"/>
        <end position="36"/>
    </location>
</feature>
<protein>
    <recommendedName>
        <fullName evidence="2">DUF5681 domain-containing protein</fullName>
    </recommendedName>
</protein>
<dbReference type="RefSeq" id="WP_153437058.1">
    <property type="nucleotide sequence ID" value="NZ_JACIGA010000002.1"/>
</dbReference>
<evidence type="ECO:0000256" key="1">
    <source>
        <dbReference type="SAM" id="MobiDB-lite"/>
    </source>
</evidence>
<sequence length="129" mass="13835">MAEDTGEKPPAHLRDDLKFKPGQSGNPAGQPKGARSKLGEAFLEALHADFNKHGVAVIAAVRRKKPEQYLRVVASILPKDLNVNINNLENPTDDQLIERIRDLHDAIGPFLAATGTRGADGGAGPETTH</sequence>
<dbReference type="Pfam" id="PF18932">
    <property type="entry name" value="DUF5681"/>
    <property type="match status" value="1"/>
</dbReference>
<dbReference type="InterPro" id="IPR043736">
    <property type="entry name" value="DUF5681"/>
</dbReference>
<reference evidence="3 4" key="1">
    <citation type="journal article" date="2013" name="Genome Biol.">
        <title>Comparative genomics of the core and accessory genomes of 48 Sinorhizobium strains comprising five genospecies.</title>
        <authorList>
            <person name="Sugawara M."/>
            <person name="Epstein B."/>
            <person name="Badgley B.D."/>
            <person name="Unno T."/>
            <person name="Xu L."/>
            <person name="Reese J."/>
            <person name="Gyaneshwar P."/>
            <person name="Denny R."/>
            <person name="Mudge J."/>
            <person name="Bharti A.K."/>
            <person name="Farmer A.D."/>
            <person name="May G.D."/>
            <person name="Woodward J.E."/>
            <person name="Medigue C."/>
            <person name="Vallenet D."/>
            <person name="Lajus A."/>
            <person name="Rouy Z."/>
            <person name="Martinez-Vaz B."/>
            <person name="Tiffin P."/>
            <person name="Young N.D."/>
            <person name="Sadowsky M.J."/>
        </authorList>
    </citation>
    <scope>NUCLEOTIDE SEQUENCE [LARGE SCALE GENOMIC DNA]</scope>
    <source>
        <strain evidence="3 4">USDA4894</strain>
    </source>
</reference>
<accession>A0A6N7LAN4</accession>
<evidence type="ECO:0000313" key="3">
    <source>
        <dbReference type="EMBL" id="MQX13965.1"/>
    </source>
</evidence>
<gene>
    <name evidence="3" type="ORF">GHK62_04070</name>
</gene>
<evidence type="ECO:0000313" key="4">
    <source>
        <dbReference type="Proteomes" id="UP000439983"/>
    </source>
</evidence>
<organism evidence="3 4">
    <name type="scientific">Sinorhizobium terangae</name>
    <dbReference type="NCBI Taxonomy" id="110322"/>
    <lineage>
        <taxon>Bacteria</taxon>
        <taxon>Pseudomonadati</taxon>
        <taxon>Pseudomonadota</taxon>
        <taxon>Alphaproteobacteria</taxon>
        <taxon>Hyphomicrobiales</taxon>
        <taxon>Rhizobiaceae</taxon>
        <taxon>Sinorhizobium/Ensifer group</taxon>
        <taxon>Sinorhizobium</taxon>
    </lineage>
</organism>
<dbReference type="AlphaFoldDB" id="A0A6N7LAN4"/>